<dbReference type="Pfam" id="PF09270">
    <property type="entry name" value="BTD"/>
    <property type="match status" value="1"/>
</dbReference>
<dbReference type="InterPro" id="IPR015351">
    <property type="entry name" value="RBP-J/Cbf11/Cbf12_DNA-bd"/>
</dbReference>
<dbReference type="STRING" id="101127.A0A1X2GXA5"/>
<dbReference type="GO" id="GO:0001228">
    <property type="term" value="F:DNA-binding transcription activator activity, RNA polymerase II-specific"/>
    <property type="evidence" value="ECO:0007669"/>
    <property type="project" value="InterPro"/>
</dbReference>
<accession>A0A1X2GXA5</accession>
<keyword evidence="5" id="KW-0804">Transcription</keyword>
<dbReference type="Pfam" id="PF09271">
    <property type="entry name" value="LAG1-DNAbind"/>
    <property type="match status" value="1"/>
</dbReference>
<keyword evidence="3" id="KW-0805">Transcription regulation</keyword>
<evidence type="ECO:0000256" key="3">
    <source>
        <dbReference type="ARBA" id="ARBA00023015"/>
    </source>
</evidence>
<sequence length="653" mass="71811">MSSTSRNQAQHKESPQDDQHRDSHVISQHVYGSSKRIQLISLPSPMDSLLSAIDQHQHQQRASSTMSIESLLDSNGDTGNPHTTISMKRRLAHTDYSSPLPVLKHTRLAPRQDEPAVLPNPDTTPLHQQPSHLAASRMTTVTCYHAAVAQKSYGSEKRFLCPPPVVLLQTGEAASSPVHAMTMSVVGETGEKRLEQHAPVDELHQCTFKYLHVTGTAKAKHFSLRVDLSSSAYEGKDAHHPPYATFLSNPISIISKPSKKTAKARNVSSCILVNQPVSLFNRINSQTVRTKYMTSTDSHLCAKNSSWTPFDVLVLSQPPQYHTRTSQDDCADTTSSASQPLIYGSQIVLRNTRTGLRSAPYIIHKVDKGRIVAGAYGPVSQMQKVALQLASSRPGPPMYLSAMAASSPTNETNHDVNHATILDFAPSKMIPEGLDVYEKVDDFLCWTIVGVSTFEYSFYDSQRSSPSPSYPTVRPSLPASPPASSSSASPLSSPPLSSQRASLSPSSSPRLSNDSPGRPLPRCITPFPIITSVHYQHEKHTLDIVGQHLMQAVPSPKLLDLWLGSHHGPLKTTIQPQPQQPHQTHLLIHLPSTQDLLVANHDRLVTREGRRSLELPLYLVRQDGVVYHSGKVLYCEMLVNSDAGRWSVLDVKQ</sequence>
<dbReference type="Pfam" id="PF20144">
    <property type="entry name" value="TIG_SUH"/>
    <property type="match status" value="1"/>
</dbReference>
<protein>
    <recommendedName>
        <fullName evidence="12">Beta-trefoil</fullName>
    </recommendedName>
</protein>
<dbReference type="InterPro" id="IPR013783">
    <property type="entry name" value="Ig-like_fold"/>
</dbReference>
<evidence type="ECO:0000256" key="6">
    <source>
        <dbReference type="ARBA" id="ARBA00023242"/>
    </source>
</evidence>
<comment type="similarity">
    <text evidence="2">Belongs to the Su(H) family.</text>
</comment>
<dbReference type="SMART" id="SM01268">
    <property type="entry name" value="BTD"/>
    <property type="match status" value="1"/>
</dbReference>
<evidence type="ECO:0000256" key="1">
    <source>
        <dbReference type="ARBA" id="ARBA00004123"/>
    </source>
</evidence>
<feature type="region of interest" description="Disordered" evidence="7">
    <location>
        <begin position="1"/>
        <end position="23"/>
    </location>
</feature>
<feature type="domain" description="Beta-trefoil DNA-binding" evidence="9">
    <location>
        <begin position="269"/>
        <end position="509"/>
    </location>
</feature>
<dbReference type="EMBL" id="MCGT01000001">
    <property type="protein sequence ID" value="ORX62723.1"/>
    <property type="molecule type" value="Genomic_DNA"/>
</dbReference>
<evidence type="ECO:0000256" key="5">
    <source>
        <dbReference type="ARBA" id="ARBA00023163"/>
    </source>
</evidence>
<dbReference type="Gene3D" id="2.80.10.50">
    <property type="match status" value="1"/>
</dbReference>
<name>A0A1X2GXA5_9FUNG</name>
<feature type="region of interest" description="Disordered" evidence="7">
    <location>
        <begin position="460"/>
        <end position="519"/>
    </location>
</feature>
<dbReference type="InterPro" id="IPR015350">
    <property type="entry name" value="Beta-trefoil_DNA-bd_dom"/>
</dbReference>
<feature type="compositionally biased region" description="Polar residues" evidence="7">
    <location>
        <begin position="121"/>
        <end position="131"/>
    </location>
</feature>
<dbReference type="Gene3D" id="2.60.40.1450">
    <property type="entry name" value="LAG1, DNA binding domain"/>
    <property type="match status" value="1"/>
</dbReference>
<feature type="domain" description="RBP-J/Cbf11/Cbf12 DNA binding" evidence="8">
    <location>
        <begin position="140"/>
        <end position="268"/>
    </location>
</feature>
<dbReference type="InterPro" id="IPR008967">
    <property type="entry name" value="p53-like_TF_DNA-bd_sf"/>
</dbReference>
<evidence type="ECO:0000256" key="7">
    <source>
        <dbReference type="SAM" id="MobiDB-lite"/>
    </source>
</evidence>
<dbReference type="PANTHER" id="PTHR10665">
    <property type="entry name" value="RECOMBINING BINDING PROTEIN SUPPRESSOR OF HAIRLESS"/>
    <property type="match status" value="1"/>
</dbReference>
<dbReference type="Proteomes" id="UP000242146">
    <property type="component" value="Unassembled WGS sequence"/>
</dbReference>
<keyword evidence="11" id="KW-1185">Reference proteome</keyword>
<dbReference type="GO" id="GO:0000978">
    <property type="term" value="F:RNA polymerase II cis-regulatory region sequence-specific DNA binding"/>
    <property type="evidence" value="ECO:0007669"/>
    <property type="project" value="InterPro"/>
</dbReference>
<dbReference type="SUPFAM" id="SSF110217">
    <property type="entry name" value="DNA-binding protein LAG-1 (CSL)"/>
    <property type="match status" value="1"/>
</dbReference>
<evidence type="ECO:0000313" key="10">
    <source>
        <dbReference type="EMBL" id="ORX62723.1"/>
    </source>
</evidence>
<dbReference type="InterPro" id="IPR036358">
    <property type="entry name" value="BTD_sf"/>
</dbReference>
<dbReference type="InterPro" id="IPR040159">
    <property type="entry name" value="CLS_fam"/>
</dbReference>
<evidence type="ECO:0000256" key="2">
    <source>
        <dbReference type="ARBA" id="ARBA00009704"/>
    </source>
</evidence>
<keyword evidence="6" id="KW-0539">Nucleus</keyword>
<dbReference type="SUPFAM" id="SSF49417">
    <property type="entry name" value="p53-like transcription factors"/>
    <property type="match status" value="1"/>
</dbReference>
<evidence type="ECO:0000256" key="4">
    <source>
        <dbReference type="ARBA" id="ARBA00023125"/>
    </source>
</evidence>
<dbReference type="AlphaFoldDB" id="A0A1X2GXA5"/>
<dbReference type="OrthoDB" id="5600360at2759"/>
<comment type="caution">
    <text evidence="10">The sequence shown here is derived from an EMBL/GenBank/DDBJ whole genome shotgun (WGS) entry which is preliminary data.</text>
</comment>
<dbReference type="Gene3D" id="2.60.40.10">
    <property type="entry name" value="Immunoglobulins"/>
    <property type="match status" value="1"/>
</dbReference>
<feature type="compositionally biased region" description="Basic and acidic residues" evidence="7">
    <location>
        <begin position="10"/>
        <end position="23"/>
    </location>
</feature>
<comment type="subcellular location">
    <subcellularLocation>
        <location evidence="1">Nucleus</location>
    </subcellularLocation>
</comment>
<evidence type="ECO:0008006" key="12">
    <source>
        <dbReference type="Google" id="ProtNLM"/>
    </source>
</evidence>
<evidence type="ECO:0000313" key="11">
    <source>
        <dbReference type="Proteomes" id="UP000242146"/>
    </source>
</evidence>
<gene>
    <name evidence="10" type="ORF">DM01DRAFT_1330851</name>
</gene>
<dbReference type="GO" id="GO:0005634">
    <property type="term" value="C:nucleus"/>
    <property type="evidence" value="ECO:0007669"/>
    <property type="project" value="UniProtKB-SubCell"/>
</dbReference>
<reference evidence="10 11" key="1">
    <citation type="submission" date="2016-07" db="EMBL/GenBank/DDBJ databases">
        <title>Pervasive Adenine N6-methylation of Active Genes in Fungi.</title>
        <authorList>
            <consortium name="DOE Joint Genome Institute"/>
            <person name="Mondo S.J."/>
            <person name="Dannebaum R.O."/>
            <person name="Kuo R.C."/>
            <person name="Labutti K."/>
            <person name="Haridas S."/>
            <person name="Kuo A."/>
            <person name="Salamov A."/>
            <person name="Ahrendt S.R."/>
            <person name="Lipzen A."/>
            <person name="Sullivan W."/>
            <person name="Andreopoulos W.B."/>
            <person name="Clum A."/>
            <person name="Lindquist E."/>
            <person name="Daum C."/>
            <person name="Ramamoorthy G.K."/>
            <person name="Gryganskyi A."/>
            <person name="Culley D."/>
            <person name="Magnuson J.K."/>
            <person name="James T.Y."/>
            <person name="O'Malley M.A."/>
            <person name="Stajich J.E."/>
            <person name="Spatafora J.W."/>
            <person name="Visel A."/>
            <person name="Grigoriev I.V."/>
        </authorList>
    </citation>
    <scope>NUCLEOTIDE SEQUENCE [LARGE SCALE GENOMIC DNA]</scope>
    <source>
        <strain evidence="10 11">NRRL 3301</strain>
    </source>
</reference>
<evidence type="ECO:0000259" key="9">
    <source>
        <dbReference type="SMART" id="SM01268"/>
    </source>
</evidence>
<proteinExistence type="inferred from homology"/>
<evidence type="ECO:0000259" key="8">
    <source>
        <dbReference type="SMART" id="SM01267"/>
    </source>
</evidence>
<dbReference type="SMART" id="SM01267">
    <property type="entry name" value="LAG1_DNAbind"/>
    <property type="match status" value="1"/>
</dbReference>
<feature type="region of interest" description="Disordered" evidence="7">
    <location>
        <begin position="105"/>
        <end position="131"/>
    </location>
</feature>
<organism evidence="10 11">
    <name type="scientific">Hesseltinella vesiculosa</name>
    <dbReference type="NCBI Taxonomy" id="101127"/>
    <lineage>
        <taxon>Eukaryota</taxon>
        <taxon>Fungi</taxon>
        <taxon>Fungi incertae sedis</taxon>
        <taxon>Mucoromycota</taxon>
        <taxon>Mucoromycotina</taxon>
        <taxon>Mucoromycetes</taxon>
        <taxon>Mucorales</taxon>
        <taxon>Cunninghamellaceae</taxon>
        <taxon>Hesseltinella</taxon>
    </lineage>
</organism>
<keyword evidence="4" id="KW-0238">DNA-binding</keyword>
<feature type="compositionally biased region" description="Low complexity" evidence="7">
    <location>
        <begin position="474"/>
        <end position="512"/>
    </location>
</feature>
<dbReference type="InterPro" id="IPR038007">
    <property type="entry name" value="RBP-Jkappa_IPT"/>
</dbReference>
<dbReference type="InterPro" id="IPR037095">
    <property type="entry name" value="RBP-J/Cbf11_DNA-bd_sf"/>
</dbReference>